<feature type="region of interest" description="Disordered" evidence="1">
    <location>
        <begin position="1"/>
        <end position="132"/>
    </location>
</feature>
<feature type="compositionally biased region" description="Basic residues" evidence="1">
    <location>
        <begin position="26"/>
        <end position="36"/>
    </location>
</feature>
<evidence type="ECO:0000313" key="3">
    <source>
        <dbReference type="Proteomes" id="UP001152795"/>
    </source>
</evidence>
<gene>
    <name evidence="2" type="ORF">PACLA_8A006801</name>
</gene>
<comment type="caution">
    <text evidence="2">The sequence shown here is derived from an EMBL/GenBank/DDBJ whole genome shotgun (WGS) entry which is preliminary data.</text>
</comment>
<keyword evidence="3" id="KW-1185">Reference proteome</keyword>
<feature type="compositionally biased region" description="Polar residues" evidence="1">
    <location>
        <begin position="7"/>
        <end position="25"/>
    </location>
</feature>
<organism evidence="2 3">
    <name type="scientific">Paramuricea clavata</name>
    <name type="common">Red gorgonian</name>
    <name type="synonym">Violescent sea-whip</name>
    <dbReference type="NCBI Taxonomy" id="317549"/>
    <lineage>
        <taxon>Eukaryota</taxon>
        <taxon>Metazoa</taxon>
        <taxon>Cnidaria</taxon>
        <taxon>Anthozoa</taxon>
        <taxon>Octocorallia</taxon>
        <taxon>Malacalcyonacea</taxon>
        <taxon>Plexauridae</taxon>
        <taxon>Paramuricea</taxon>
    </lineage>
</organism>
<dbReference type="Proteomes" id="UP001152795">
    <property type="component" value="Unassembled WGS sequence"/>
</dbReference>
<evidence type="ECO:0000313" key="2">
    <source>
        <dbReference type="EMBL" id="CAB4010713.1"/>
    </source>
</evidence>
<feature type="compositionally biased region" description="Polar residues" evidence="1">
    <location>
        <begin position="95"/>
        <end position="116"/>
    </location>
</feature>
<name>A0A7D9IHL4_PARCT</name>
<protein>
    <submittedName>
        <fullName evidence="2">Uncharacterized protein</fullName>
    </submittedName>
</protein>
<sequence length="132" mass="14876">MVPSIPAESSQISPHNGKLNTSHPHLTNHARPRRWSRIQSSGSKRGEKVRRNREEIRPRLDVEERNSANNPETEVSLDAESGQHESTVPVEPEPNGSQRRSSRSITATAECSVNQRRSSKTIKAPARYKDYL</sequence>
<accession>A0A7D9IHL4</accession>
<dbReference type="AlphaFoldDB" id="A0A7D9IHL4"/>
<reference evidence="2" key="1">
    <citation type="submission" date="2020-04" db="EMBL/GenBank/DDBJ databases">
        <authorList>
            <person name="Alioto T."/>
            <person name="Alioto T."/>
            <person name="Gomez Garrido J."/>
        </authorList>
    </citation>
    <scope>NUCLEOTIDE SEQUENCE</scope>
    <source>
        <strain evidence="2">A484AB</strain>
    </source>
</reference>
<evidence type="ECO:0000256" key="1">
    <source>
        <dbReference type="SAM" id="MobiDB-lite"/>
    </source>
</evidence>
<dbReference type="EMBL" id="CACRXK020006877">
    <property type="protein sequence ID" value="CAB4010713.1"/>
    <property type="molecule type" value="Genomic_DNA"/>
</dbReference>
<feature type="compositionally biased region" description="Basic and acidic residues" evidence="1">
    <location>
        <begin position="52"/>
        <end position="66"/>
    </location>
</feature>
<proteinExistence type="predicted"/>